<evidence type="ECO:0000256" key="2">
    <source>
        <dbReference type="ARBA" id="ARBA00022448"/>
    </source>
</evidence>
<dbReference type="InterPro" id="IPR016024">
    <property type="entry name" value="ARM-type_fold"/>
</dbReference>
<keyword evidence="3" id="KW-0653">Protein transport</keyword>
<dbReference type="EMBL" id="KQ965743">
    <property type="protein sequence ID" value="KXS18127.1"/>
    <property type="molecule type" value="Genomic_DNA"/>
</dbReference>
<feature type="region of interest" description="Disordered" evidence="4">
    <location>
        <begin position="210"/>
        <end position="230"/>
    </location>
</feature>
<dbReference type="PANTHER" id="PTHR23316">
    <property type="entry name" value="IMPORTIN ALPHA"/>
    <property type="match status" value="1"/>
</dbReference>
<dbReference type="GO" id="GO:0015031">
    <property type="term" value="P:protein transport"/>
    <property type="evidence" value="ECO:0007669"/>
    <property type="project" value="UniProtKB-KW"/>
</dbReference>
<keyword evidence="2" id="KW-0813">Transport</keyword>
<dbReference type="Proteomes" id="UP000070544">
    <property type="component" value="Unassembled WGS sequence"/>
</dbReference>
<evidence type="ECO:0000313" key="5">
    <source>
        <dbReference type="EMBL" id="KXS18127.1"/>
    </source>
</evidence>
<comment type="similarity">
    <text evidence="1">Belongs to the importin alpha family.</text>
</comment>
<reference evidence="5 6" key="1">
    <citation type="journal article" date="2015" name="Genome Biol. Evol.">
        <title>Phylogenomic analyses indicate that early fungi evolved digesting cell walls of algal ancestors of land plants.</title>
        <authorList>
            <person name="Chang Y."/>
            <person name="Wang S."/>
            <person name="Sekimoto S."/>
            <person name="Aerts A.L."/>
            <person name="Choi C."/>
            <person name="Clum A."/>
            <person name="LaButti K.M."/>
            <person name="Lindquist E.A."/>
            <person name="Yee Ngan C."/>
            <person name="Ohm R.A."/>
            <person name="Salamov A.A."/>
            <person name="Grigoriev I.V."/>
            <person name="Spatafora J.W."/>
            <person name="Berbee M.L."/>
        </authorList>
    </citation>
    <scope>NUCLEOTIDE SEQUENCE [LARGE SCALE GENOMIC DNA]</scope>
    <source>
        <strain evidence="5 6">JEL478</strain>
    </source>
</reference>
<protein>
    <submittedName>
        <fullName evidence="5">ARM repeat-containing protein</fullName>
    </submittedName>
</protein>
<evidence type="ECO:0000256" key="4">
    <source>
        <dbReference type="SAM" id="MobiDB-lite"/>
    </source>
</evidence>
<sequence>MKQGVLTFSGASLIVAGDGWFAIGNTAGSTNSLVSPGINVGIEMAYLAAELSRELLANFSTKTPRDAAREYEAFRHDFHFRDDRLFEIVAPFYWVTAINVIEEQYSDRFTSADVRWVIGAGNDDFLEFSRWFVTRVGRVRDGIAKRKRKYPDKFWGCHVAAMTTISPSSLGNLRIHRAIAAAPPPHAPTALSPSPIPRPPPFQMMLVQTSPSPNNNVPVRTNKKKSSRSARVDDDFSIDAMLEKVASVRISQSREHDLDMLTDDDVASELLPKHKNELLAALESSQRNVKLKAAVCLRKFVSVSNGDAVWEHVRQVVELNLVDRLADMLLEDDGILQYEVMWTLTNIAAGPHAYAARVMSSRALPVLVRLLLQSRGWKIRWQASWTLANLCGDSRSFRDEVLRRHPDLVDTLVKMTETGALLMESEGERQVAGSTLDKFAAWTLANLSRWPAEPDVPGGDAPVLLLPAFEFLMRQIERLNDRPDAAHLGDVLRCLKALFGDPNADGLRHILPDKRITDDIVDCLAICEDIGQEALVSALGVLVNISTSDDKNVAELLAKNADLVAYLGTFLGKDALKEYDASVVQHALMLFSNITASQPKSVKLIANLWPLVHRLARNKKIDGKTTREAAWCLATGVDSDTRRDPAWMVLLDDGLLETLCETLKMTAPDGPGEPAAVKNEDPQLFAKVAGAISSLVSKFGQKIDTPLVGRTFPVLWEVWWGVVGRAGMEGNAAPGVLERMHESWRRGYALVKGVLDAAPYMDRANVERKHQNEMLGLVQGFNALSVGRGSLPEYTVQLETEVLLLLNSFNIGD</sequence>
<dbReference type="AlphaFoldDB" id="A0A139AN07"/>
<evidence type="ECO:0000256" key="1">
    <source>
        <dbReference type="ARBA" id="ARBA00010394"/>
    </source>
</evidence>
<dbReference type="Gene3D" id="1.25.10.10">
    <property type="entry name" value="Leucine-rich Repeat Variant"/>
    <property type="match status" value="1"/>
</dbReference>
<dbReference type="SUPFAM" id="SSF48371">
    <property type="entry name" value="ARM repeat"/>
    <property type="match status" value="1"/>
</dbReference>
<dbReference type="STRING" id="1344416.A0A139AN07"/>
<organism evidence="5 6">
    <name type="scientific">Gonapodya prolifera (strain JEL478)</name>
    <name type="common">Monoblepharis prolifera</name>
    <dbReference type="NCBI Taxonomy" id="1344416"/>
    <lineage>
        <taxon>Eukaryota</taxon>
        <taxon>Fungi</taxon>
        <taxon>Fungi incertae sedis</taxon>
        <taxon>Chytridiomycota</taxon>
        <taxon>Chytridiomycota incertae sedis</taxon>
        <taxon>Monoblepharidomycetes</taxon>
        <taxon>Monoblepharidales</taxon>
        <taxon>Gonapodyaceae</taxon>
        <taxon>Gonapodya</taxon>
    </lineage>
</organism>
<dbReference type="InterPro" id="IPR000225">
    <property type="entry name" value="Armadillo"/>
</dbReference>
<accession>A0A139AN07</accession>
<proteinExistence type="inferred from homology"/>
<keyword evidence="6" id="KW-1185">Reference proteome</keyword>
<gene>
    <name evidence="5" type="ORF">M427DRAFT_29872</name>
</gene>
<dbReference type="OrthoDB" id="5278911at2759"/>
<name>A0A139AN07_GONPJ</name>
<evidence type="ECO:0000256" key="3">
    <source>
        <dbReference type="ARBA" id="ARBA00022927"/>
    </source>
</evidence>
<dbReference type="SMART" id="SM00185">
    <property type="entry name" value="ARM"/>
    <property type="match status" value="4"/>
</dbReference>
<evidence type="ECO:0000313" key="6">
    <source>
        <dbReference type="Proteomes" id="UP000070544"/>
    </source>
</evidence>
<dbReference type="InterPro" id="IPR011989">
    <property type="entry name" value="ARM-like"/>
</dbReference>
<dbReference type="Gene3D" id="3.50.50.60">
    <property type="entry name" value="FAD/NAD(P)-binding domain"/>
    <property type="match status" value="1"/>
</dbReference>
<dbReference type="InterPro" id="IPR036188">
    <property type="entry name" value="FAD/NAD-bd_sf"/>
</dbReference>
<feature type="compositionally biased region" description="Polar residues" evidence="4">
    <location>
        <begin position="210"/>
        <end position="219"/>
    </location>
</feature>